<gene>
    <name evidence="1" type="ORF">D7Y13_16285</name>
</gene>
<dbReference type="Proteomes" id="UP000278907">
    <property type="component" value="Unassembled WGS sequence"/>
</dbReference>
<protein>
    <submittedName>
        <fullName evidence="1">Uncharacterized protein</fullName>
    </submittedName>
</protein>
<dbReference type="EMBL" id="RAWI01000107">
    <property type="protein sequence ID" value="RKI08288.1"/>
    <property type="molecule type" value="Genomic_DNA"/>
</dbReference>
<reference evidence="1 2" key="1">
    <citation type="submission" date="2018-09" db="EMBL/GenBank/DDBJ databases">
        <authorList>
            <person name="Livingstone P.G."/>
            <person name="Whitworth D.E."/>
        </authorList>
    </citation>
    <scope>NUCLEOTIDE SEQUENCE [LARGE SCALE GENOMIC DNA]</scope>
    <source>
        <strain evidence="1 2">CA031B</strain>
    </source>
</reference>
<organism evidence="1 2">
    <name type="scientific">Corallococcus praedator</name>
    <dbReference type="NCBI Taxonomy" id="2316724"/>
    <lineage>
        <taxon>Bacteria</taxon>
        <taxon>Pseudomonadati</taxon>
        <taxon>Myxococcota</taxon>
        <taxon>Myxococcia</taxon>
        <taxon>Myxococcales</taxon>
        <taxon>Cystobacterineae</taxon>
        <taxon>Myxococcaceae</taxon>
        <taxon>Corallococcus</taxon>
    </lineage>
</organism>
<evidence type="ECO:0000313" key="2">
    <source>
        <dbReference type="Proteomes" id="UP000278907"/>
    </source>
</evidence>
<evidence type="ECO:0000313" key="1">
    <source>
        <dbReference type="EMBL" id="RKI08288.1"/>
    </source>
</evidence>
<accession>A0ABX9QHM6</accession>
<feature type="non-terminal residue" evidence="1">
    <location>
        <position position="1"/>
    </location>
</feature>
<name>A0ABX9QHM6_9BACT</name>
<proteinExistence type="predicted"/>
<keyword evidence="2" id="KW-1185">Reference proteome</keyword>
<comment type="caution">
    <text evidence="1">The sequence shown here is derived from an EMBL/GenBank/DDBJ whole genome shotgun (WGS) entry which is preliminary data.</text>
</comment>
<sequence>AAGMGAPGARYLVSSEARWRFLGGNLYAVGQGGTLLFPETEGRLRPGAFAVVGLGVDNVR</sequence>